<evidence type="ECO:0000256" key="2">
    <source>
        <dbReference type="ARBA" id="ARBA00004496"/>
    </source>
</evidence>
<protein>
    <submittedName>
        <fullName evidence="11">GEVED domain-containing protein</fullName>
    </submittedName>
</protein>
<comment type="caution">
    <text evidence="11">The sequence shown here is derived from an EMBL/GenBank/DDBJ whole genome shotgun (WGS) entry which is preliminary data.</text>
</comment>
<evidence type="ECO:0000259" key="10">
    <source>
        <dbReference type="SMART" id="SM00560"/>
    </source>
</evidence>
<keyword evidence="5" id="KW-0969">Cilium</keyword>
<dbReference type="Pfam" id="PF17963">
    <property type="entry name" value="Big_9"/>
    <property type="match status" value="1"/>
</dbReference>
<evidence type="ECO:0000256" key="5">
    <source>
        <dbReference type="ARBA" id="ARBA00023069"/>
    </source>
</evidence>
<gene>
    <name evidence="11" type="ORF">OOZ35_11565</name>
</gene>
<evidence type="ECO:0000256" key="1">
    <source>
        <dbReference type="ARBA" id="ARBA00004138"/>
    </source>
</evidence>
<reference evidence="11" key="1">
    <citation type="submission" date="2022-11" db="EMBL/GenBank/DDBJ databases">
        <title>Refractory cell wall polysaccharides provide important carbon source for microbial heterotrophs in the hadal ocean.</title>
        <authorList>
            <person name="Zhu X."/>
        </authorList>
    </citation>
    <scope>NUCLEOTIDE SEQUENCE</scope>
    <source>
        <strain evidence="11">MTRN7</strain>
    </source>
</reference>
<dbReference type="InterPro" id="IPR026444">
    <property type="entry name" value="Secre_tail"/>
</dbReference>
<dbReference type="Pfam" id="PF22544">
    <property type="entry name" value="HYDIN_VesB_CFA65-like_Ig"/>
    <property type="match status" value="1"/>
</dbReference>
<dbReference type="EMBL" id="JAPFGC010000002">
    <property type="protein sequence ID" value="MDA0178132.1"/>
    <property type="molecule type" value="Genomic_DNA"/>
</dbReference>
<dbReference type="NCBIfam" id="NF012200">
    <property type="entry name" value="choice_anch_D"/>
    <property type="match status" value="1"/>
</dbReference>
<sequence>MTPTNHKTLCFILFFVSGFFYNLHAQYCTPTFGDPSQHYISQVEINTINNVSTYVSPTNSYSDFTAQSTDLVVGSTYTMNIHTARVDNWRAAGYGVWIDYNNDNDFDDVDEQIWSFGTSTNNTVSFSFTVPSHATLTNLRLRINMVSWYEPGSCANDTSNFGETEDYTVNILASPDPFASNDELNVIKNSTSGVDNQINVALNDDIGTDGSDGEDYALLSTTTNGTITELSDGVFEYIPNLDFIGNDSFTYQICDANGDCDTATVYITVDFGACTPTTGSWGTHYITNVLVPGETNTLNYASGDDAGYGSHLNVTPIVDFYKGNSYTMELSVSNAAATENRSGWVIYIDLNQDGVFNTADEQVWDSYNVPNLANGEDNSLSNTDNTFNPATFTVPTTALSGTTIMRVGTRRYWYPADPCGQVAQPGEFEDYVIDIQLDPASPQDLDVTGNGNFVASGSTITSTDNNTDFGVYDINSGTISRTFIISNNGLLDLNLLPPYAALTGSADFTIITAPALTTLTPGQSTTLTIGFNPSTIGAFSTVVSLYSDDPDENPYTFLVEGEGAQTFPDTDGDGVPDNIDQDDDNDGLTDTLETLSCTAYSNALTTDVVFLNETFGAGTNRIQINGNYPGVTTSYCYEDGAGSCLATYNPTSVNDGDYTVHYTITNDNDIQEGIDIDISDWAEDYWYAGLDHTPGDVNGRMAIFNATEDPGVFYSQEITGATPNVPIQFGFYALNIDRDDIDPTELSTREKPEVVIRIYDPNGVEITSASSGLINPTSPAGDWVEVTASFTTTFSQFTVELSNANLGGLGNDLAIDDIFVKQTLCDLDGDGVADTVDLDNDNDGIPNVVELGLVDDNFDATVYNDTSNPWVDVNGNGVHDAYESVVPIDTDGDGTPDYLDLDSDNDGIFDNVEYDGYGDIDVSGDGLSEGSDYQDATVNNMSDDQDGDGILPQIDDNDDDVDGPTQNDHGTFSYNLPQDSDGDGIPDYLDIDSHDATNDLSNGSDISGTIYQYLDVNNDGVIDGTSDADGDGLLDNFDTSDLIFGSPRDLDGSYSLFFDGRNDYVQDLNILASGSATISAWIKLTGNNTLANDQVIAGQDNFYARVNLDGTVSLVLNGTVLLSSSVVITNNIWTHVAITTDASQSVLYVNGEFQASAMSGGITADSSNFTIGKRSSIDNNYFHGEIDEVRVFSTALTNLEVQRTVYQELNESLGFNQGAVIPKDISTNSIGSSLLKYYKMDAYKDDITDNKVTTAIDEINGAKLYNIKQIYFQTAPLPYVTVQDGLWTDTATWQHGNVWDITSVSTNQPWSIVQINNNITTTTSHAHTGLIINTGNTLLVNNDNEISNNWYLELNGTIDLVDESQLVQTNTSDLVTSITGKILRRQEGLSNVYRYNYWGSPIGNAQSTALSDNNIPTNSSNSNFTLDLLKDAALTPIEFTTSYDEIGKLSTYWTHTYQNGVSYFHWNNISITDPVLPGVGYIHKGLGLGGTEFQYVFEGKPNNGVIQISATDIGGAGSVGGVSKTEYLLGNPYPSALDAHQFITDNASVISGEIYLWEQWAGNSHVLALYQGGYATLNLMTSVQAYQFVGLNGSNNGSQDGTKTPTRYLPVAQGFMVEVESSGDLQFNNNQRIFKTETSGESIFFRTNNSQANQVEANQDSIQMIRLLFKTQDNLGREIVLGFSDFTSDQYDYGYDSKAYQINASDLYLPLNDKKMVIQAYAQIIPEKIINLHFIAENAGNYSISKKELVNISNSQDIYLFDTLNNTYHDLTTDTAYTFYSESGTFNDRFKIVFQEQSSLSVDQPEWDNSIIYYNNSDKKLFVKNIDKTVEQITIYNTLGQKIFTKYNVNPSQLTSGISIDNQSSGVYIVQLKIESNTLNKKIIIN</sequence>
<dbReference type="NCBIfam" id="TIGR04183">
    <property type="entry name" value="Por_Secre_tail"/>
    <property type="match status" value="1"/>
</dbReference>
<dbReference type="SMART" id="SM00560">
    <property type="entry name" value="LamGL"/>
    <property type="match status" value="1"/>
</dbReference>
<comment type="subcellular location">
    <subcellularLocation>
        <location evidence="1">Cell projection</location>
        <location evidence="1">Cilium</location>
    </subcellularLocation>
    <subcellularLocation>
        <location evidence="2">Cytoplasm</location>
    </subcellularLocation>
</comment>
<dbReference type="RefSeq" id="WP_106687510.1">
    <property type="nucleotide sequence ID" value="NZ_CP061703.1"/>
</dbReference>
<name>A0ABT4S249_9FLAO</name>
<feature type="compositionally biased region" description="Polar residues" evidence="8">
    <location>
        <begin position="964"/>
        <end position="978"/>
    </location>
</feature>
<dbReference type="InterPro" id="IPR028974">
    <property type="entry name" value="TSP_type-3_rpt"/>
</dbReference>
<keyword evidence="4 9" id="KW-0732">Signal</keyword>
<evidence type="ECO:0000256" key="8">
    <source>
        <dbReference type="SAM" id="MobiDB-lite"/>
    </source>
</evidence>
<feature type="region of interest" description="Disordered" evidence="8">
    <location>
        <begin position="920"/>
        <end position="984"/>
    </location>
</feature>
<keyword evidence="7" id="KW-0966">Cell projection</keyword>
<dbReference type="Gene3D" id="2.60.40.3440">
    <property type="match status" value="1"/>
</dbReference>
<dbReference type="InterPro" id="IPR045474">
    <property type="entry name" value="GEVED"/>
</dbReference>
<keyword evidence="3" id="KW-0963">Cytoplasm</keyword>
<dbReference type="Gene3D" id="2.60.40.10">
    <property type="entry name" value="Immunoglobulins"/>
    <property type="match status" value="1"/>
</dbReference>
<dbReference type="InterPro" id="IPR013320">
    <property type="entry name" value="ConA-like_dom_sf"/>
</dbReference>
<evidence type="ECO:0000313" key="12">
    <source>
        <dbReference type="Proteomes" id="UP001149142"/>
    </source>
</evidence>
<evidence type="ECO:0000256" key="7">
    <source>
        <dbReference type="ARBA" id="ARBA00023273"/>
    </source>
</evidence>
<dbReference type="Pfam" id="PF20009">
    <property type="entry name" value="GEVED"/>
    <property type="match status" value="2"/>
</dbReference>
<dbReference type="InterPro" id="IPR053879">
    <property type="entry name" value="HYDIN_VesB_CFA65-like_Ig"/>
</dbReference>
<keyword evidence="12" id="KW-1185">Reference proteome</keyword>
<keyword evidence="6" id="KW-1015">Disulfide bond</keyword>
<feature type="signal peptide" evidence="9">
    <location>
        <begin position="1"/>
        <end position="25"/>
    </location>
</feature>
<dbReference type="Proteomes" id="UP001149142">
    <property type="component" value="Unassembled WGS sequence"/>
</dbReference>
<dbReference type="InterPro" id="IPR006558">
    <property type="entry name" value="LamG-like"/>
</dbReference>
<dbReference type="SUPFAM" id="SSF49899">
    <property type="entry name" value="Concanavalin A-like lectins/glucanases"/>
    <property type="match status" value="1"/>
</dbReference>
<evidence type="ECO:0000313" key="11">
    <source>
        <dbReference type="EMBL" id="MDA0178132.1"/>
    </source>
</evidence>
<dbReference type="SUPFAM" id="SSF103647">
    <property type="entry name" value="TSP type-3 repeat"/>
    <property type="match status" value="1"/>
</dbReference>
<dbReference type="InterPro" id="IPR013783">
    <property type="entry name" value="Ig-like_fold"/>
</dbReference>
<accession>A0ABT4S249</accession>
<evidence type="ECO:0000256" key="9">
    <source>
        <dbReference type="SAM" id="SignalP"/>
    </source>
</evidence>
<evidence type="ECO:0000256" key="6">
    <source>
        <dbReference type="ARBA" id="ARBA00023157"/>
    </source>
</evidence>
<feature type="domain" description="LamG-like jellyroll fold" evidence="10">
    <location>
        <begin position="1074"/>
        <end position="1199"/>
    </location>
</feature>
<dbReference type="Gene3D" id="2.60.120.200">
    <property type="match status" value="1"/>
</dbReference>
<proteinExistence type="predicted"/>
<evidence type="ECO:0000256" key="3">
    <source>
        <dbReference type="ARBA" id="ARBA00022490"/>
    </source>
</evidence>
<organism evidence="11 12">
    <name type="scientific">Mesoflavibacter profundi</name>
    <dbReference type="NCBI Taxonomy" id="2708110"/>
    <lineage>
        <taxon>Bacteria</taxon>
        <taxon>Pseudomonadati</taxon>
        <taxon>Bacteroidota</taxon>
        <taxon>Flavobacteriia</taxon>
        <taxon>Flavobacteriales</taxon>
        <taxon>Flavobacteriaceae</taxon>
        <taxon>Mesoflavibacter</taxon>
    </lineage>
</organism>
<feature type="chain" id="PRO_5046704210" evidence="9">
    <location>
        <begin position="26"/>
        <end position="1886"/>
    </location>
</feature>
<evidence type="ECO:0000256" key="4">
    <source>
        <dbReference type="ARBA" id="ARBA00022729"/>
    </source>
</evidence>
<dbReference type="Pfam" id="PF13385">
    <property type="entry name" value="Laminin_G_3"/>
    <property type="match status" value="1"/>
</dbReference>